<dbReference type="Pfam" id="PF14881">
    <property type="entry name" value="Tubulin_3"/>
    <property type="match status" value="1"/>
</dbReference>
<dbReference type="GO" id="GO:0007005">
    <property type="term" value="P:mitochondrion organization"/>
    <property type="evidence" value="ECO:0007669"/>
    <property type="project" value="InterPro"/>
</dbReference>
<dbReference type="SUPFAM" id="SSF52490">
    <property type="entry name" value="Tubulin nucleotide-binding domain-like"/>
    <property type="match status" value="1"/>
</dbReference>
<comment type="caution">
    <text evidence="7">The sequence shown here is derived from an EMBL/GenBank/DDBJ whole genome shotgun (WGS) entry which is preliminary data.</text>
</comment>
<gene>
    <name evidence="7" type="ORF">BCR43DRAFT_189981</name>
</gene>
<protein>
    <submittedName>
        <fullName evidence="7">Tubulin domain-domain-containing protein</fullName>
    </submittedName>
</protein>
<dbReference type="InterPro" id="IPR036525">
    <property type="entry name" value="Tubulin/FtsZ_GTPase_sf"/>
</dbReference>
<dbReference type="EMBL" id="MCGN01000002">
    <property type="protein sequence ID" value="ORZ01731.1"/>
    <property type="molecule type" value="Genomic_DNA"/>
</dbReference>
<dbReference type="AlphaFoldDB" id="A0A1X2HQW2"/>
<organism evidence="7 8">
    <name type="scientific">Syncephalastrum racemosum</name>
    <name type="common">Filamentous fungus</name>
    <dbReference type="NCBI Taxonomy" id="13706"/>
    <lineage>
        <taxon>Eukaryota</taxon>
        <taxon>Fungi</taxon>
        <taxon>Fungi incertae sedis</taxon>
        <taxon>Mucoromycota</taxon>
        <taxon>Mucoromycotina</taxon>
        <taxon>Mucoromycetes</taxon>
        <taxon>Mucorales</taxon>
        <taxon>Syncephalastraceae</taxon>
        <taxon>Syncephalastrum</taxon>
    </lineage>
</organism>
<dbReference type="Proteomes" id="UP000242180">
    <property type="component" value="Unassembled WGS sequence"/>
</dbReference>
<dbReference type="OrthoDB" id="271881at2759"/>
<dbReference type="STRING" id="13706.A0A1X2HQW2"/>
<evidence type="ECO:0000313" key="8">
    <source>
        <dbReference type="Proteomes" id="UP000242180"/>
    </source>
</evidence>
<evidence type="ECO:0000259" key="6">
    <source>
        <dbReference type="Pfam" id="PF14881"/>
    </source>
</evidence>
<reference evidence="7 8" key="1">
    <citation type="submission" date="2016-07" db="EMBL/GenBank/DDBJ databases">
        <title>Pervasive Adenine N6-methylation of Active Genes in Fungi.</title>
        <authorList>
            <consortium name="DOE Joint Genome Institute"/>
            <person name="Mondo S.J."/>
            <person name="Dannebaum R.O."/>
            <person name="Kuo R.C."/>
            <person name="Labutti K."/>
            <person name="Haridas S."/>
            <person name="Kuo A."/>
            <person name="Salamov A."/>
            <person name="Ahrendt S.R."/>
            <person name="Lipzen A."/>
            <person name="Sullivan W."/>
            <person name="Andreopoulos W.B."/>
            <person name="Clum A."/>
            <person name="Lindquist E."/>
            <person name="Daum C."/>
            <person name="Ramamoorthy G.K."/>
            <person name="Gryganskyi A."/>
            <person name="Culley D."/>
            <person name="Magnuson J.K."/>
            <person name="James T.Y."/>
            <person name="O'Malley M.A."/>
            <person name="Stajich J.E."/>
            <person name="Spatafora J.W."/>
            <person name="Visel A."/>
            <person name="Grigoriev I.V."/>
        </authorList>
    </citation>
    <scope>NUCLEOTIDE SEQUENCE [LARGE SCALE GENOMIC DNA]</scope>
    <source>
        <strain evidence="7 8">NRRL 2496</strain>
    </source>
</reference>
<keyword evidence="8" id="KW-1185">Reference proteome</keyword>
<accession>A0A1X2HQW2</accession>
<dbReference type="PANTHER" id="PTHR13391:SF0">
    <property type="entry name" value="PROTEIN MISATO HOMOLOG 1"/>
    <property type="match status" value="1"/>
</dbReference>
<feature type="domain" description="Misato Segment II tubulin-like" evidence="5">
    <location>
        <begin position="2"/>
        <end position="116"/>
    </location>
</feature>
<comment type="similarity">
    <text evidence="3">Belongs to the misato family.</text>
</comment>
<dbReference type="InterPro" id="IPR049942">
    <property type="entry name" value="DML1/Misato"/>
</dbReference>
<evidence type="ECO:0000256" key="4">
    <source>
        <dbReference type="ARBA" id="ARBA00023128"/>
    </source>
</evidence>
<keyword evidence="4" id="KW-0496">Mitochondrion</keyword>
<name>A0A1X2HQW2_SYNRA</name>
<comment type="subcellular location">
    <subcellularLocation>
        <location evidence="2">Mitochondrion</location>
    </subcellularLocation>
</comment>
<dbReference type="OMA" id="ILNEAFH"/>
<proteinExistence type="inferred from homology"/>
<feature type="domain" description="DML1/Misato tubulin" evidence="6">
    <location>
        <begin position="129"/>
        <end position="311"/>
    </location>
</feature>
<dbReference type="Pfam" id="PF10644">
    <property type="entry name" value="Misat_Tub_SegII"/>
    <property type="match status" value="1"/>
</dbReference>
<evidence type="ECO:0000256" key="2">
    <source>
        <dbReference type="ARBA" id="ARBA00004173"/>
    </source>
</evidence>
<dbReference type="InParanoid" id="A0A1X2HQW2"/>
<dbReference type="GO" id="GO:0005739">
    <property type="term" value="C:mitochondrion"/>
    <property type="evidence" value="ECO:0007669"/>
    <property type="project" value="UniProtKB-SubCell"/>
</dbReference>
<dbReference type="InterPro" id="IPR019605">
    <property type="entry name" value="Misato_II_tubulin-like"/>
</dbReference>
<evidence type="ECO:0000259" key="5">
    <source>
        <dbReference type="Pfam" id="PF10644"/>
    </source>
</evidence>
<comment type="function">
    <text evidence="1">Involved in the partitioning of the mitochondrial organelle and mitochondrial DNA (mtDNA) inheritance.</text>
</comment>
<evidence type="ECO:0000313" key="7">
    <source>
        <dbReference type="EMBL" id="ORZ01731.1"/>
    </source>
</evidence>
<dbReference type="FunCoup" id="A0A1X2HQW2">
    <property type="interactions" value="253"/>
</dbReference>
<evidence type="ECO:0000256" key="3">
    <source>
        <dbReference type="ARBA" id="ARBA00008507"/>
    </source>
</evidence>
<dbReference type="Gene3D" id="3.40.50.1440">
    <property type="entry name" value="Tubulin/FtsZ, GTPase domain"/>
    <property type="match status" value="1"/>
</dbReference>
<dbReference type="InterPro" id="IPR029209">
    <property type="entry name" value="DML1/Misato_tubulin"/>
</dbReference>
<evidence type="ECO:0000256" key="1">
    <source>
        <dbReference type="ARBA" id="ARBA00003757"/>
    </source>
</evidence>
<dbReference type="PANTHER" id="PTHR13391">
    <property type="entry name" value="MITOCHONDRIAL DISTRIBUTION REGULATOR MISATO"/>
    <property type="match status" value="1"/>
</dbReference>
<sequence>MREVITLQFGTLANYVGTHFWNTQEAYFTYGDEQTDTRSIEHDVLYRAGMTATGTETYTPRALVYDLKGGFGSLQKYNRLFNTNNESSVSSTWDQGTNTVVAPQYPKHAYQEHLDQLETDPNADHQIDDASIQTWSDYNRIYYHPRSMNTITTHHKEDTIAPFDTYTVGRQSYEDFDREEETFDGAFRFFAEDCDNLQGFQVLTSIDDAFGGFTEGYLNALREEYPKTPVLTFAIQQQQQQQLLSEQHKVLLNRALSMARLSEHSTTYIPLYTPTSQQLKHVPYIHANSHLLYHTSAILAAAIETVSLNYRQVERSPLC</sequence>